<name>A6MA85_9CAUD</name>
<dbReference type="RefSeq" id="YP_001469019.1">
    <property type="nucleotide sequence ID" value="NC_009817.1"/>
</dbReference>
<feature type="transmembrane region" description="Helical" evidence="1">
    <location>
        <begin position="34"/>
        <end position="53"/>
    </location>
</feature>
<protein>
    <submittedName>
        <fullName evidence="2">Gp021</fullName>
    </submittedName>
</protein>
<keyword evidence="3" id="KW-1185">Reference proteome</keyword>
<keyword evidence="1" id="KW-0812">Transmembrane</keyword>
<organism evidence="2 3">
    <name type="scientific">Lactococcus phage KSY1</name>
    <dbReference type="NCBI Taxonomy" id="2913972"/>
    <lineage>
        <taxon>Viruses</taxon>
        <taxon>Duplodnaviria</taxon>
        <taxon>Heunggongvirae</taxon>
        <taxon>Uroviricota</taxon>
        <taxon>Caudoviricetes</taxon>
        <taxon>Chopinvirus</taxon>
        <taxon>Chopinvirus KSY1</taxon>
    </lineage>
</organism>
<evidence type="ECO:0000313" key="3">
    <source>
        <dbReference type="Proteomes" id="UP000000714"/>
    </source>
</evidence>
<sequence>MKKIWNFIAVFVLTLLFGMFLTNITDYFEAHADISEWIISIAVSAYVAILWIVENRKKN</sequence>
<keyword evidence="1" id="KW-0472">Membrane</keyword>
<reference evidence="2 3" key="1">
    <citation type="journal article" date="2007" name="Virology">
        <title>KSY1, a lactococcal phage with a T7-like transcription.</title>
        <authorList>
            <person name="Chopin A."/>
            <person name="Deveau H."/>
            <person name="Ehrlich S.D."/>
            <person name="Moineau S."/>
            <person name="Chopin M.C."/>
        </authorList>
    </citation>
    <scope>NUCLEOTIDE SEQUENCE</scope>
</reference>
<dbReference type="Proteomes" id="UP000000714">
    <property type="component" value="Segment"/>
</dbReference>
<dbReference type="GeneID" id="5602027"/>
<feature type="transmembrane region" description="Helical" evidence="1">
    <location>
        <begin position="7"/>
        <end position="28"/>
    </location>
</feature>
<evidence type="ECO:0000256" key="1">
    <source>
        <dbReference type="SAM" id="Phobius"/>
    </source>
</evidence>
<keyword evidence="1" id="KW-1133">Transmembrane helix</keyword>
<gene>
    <name evidence="2" type="ORF">KSY1p021</name>
</gene>
<proteinExistence type="predicted"/>
<evidence type="ECO:0000313" key="2">
    <source>
        <dbReference type="EMBL" id="ABG21563.1"/>
    </source>
</evidence>
<dbReference type="KEGG" id="vg:5602027"/>
<accession>A6MA85</accession>
<dbReference type="EMBL" id="DQ535032">
    <property type="protein sequence ID" value="ABG21563.1"/>
    <property type="molecule type" value="Genomic_DNA"/>
</dbReference>